<feature type="transmembrane region" description="Helical" evidence="7">
    <location>
        <begin position="122"/>
        <end position="140"/>
    </location>
</feature>
<dbReference type="GO" id="GO:0050660">
    <property type="term" value="F:flavin adenine dinucleotide binding"/>
    <property type="evidence" value="ECO:0007669"/>
    <property type="project" value="TreeGrafter"/>
</dbReference>
<dbReference type="PANTHER" id="PTHR12645:SF0">
    <property type="entry name" value="FAD-LINKED SULFHYDRYL OXIDASE ALR"/>
    <property type="match status" value="1"/>
</dbReference>
<dbReference type="Pfam" id="PF04777">
    <property type="entry name" value="Evr1_Alr"/>
    <property type="match status" value="1"/>
</dbReference>
<evidence type="ECO:0000256" key="3">
    <source>
        <dbReference type="ARBA" id="ARBA00022630"/>
    </source>
</evidence>
<evidence type="ECO:0000256" key="1">
    <source>
        <dbReference type="ARBA" id="ARBA00001974"/>
    </source>
</evidence>
<comment type="cofactor">
    <cofactor evidence="1">
        <name>FAD</name>
        <dbReference type="ChEBI" id="CHEBI:57692"/>
    </cofactor>
</comment>
<dbReference type="SUPFAM" id="SSF69000">
    <property type="entry name" value="FAD-dependent thiol oxidase"/>
    <property type="match status" value="1"/>
</dbReference>
<dbReference type="Gene3D" id="1.20.120.310">
    <property type="entry name" value="ERV/ALR sulfhydryl oxidase domain"/>
    <property type="match status" value="1"/>
</dbReference>
<keyword evidence="6" id="KW-1015">Disulfide bond</keyword>
<keyword evidence="7" id="KW-1133">Transmembrane helix</keyword>
<dbReference type="GO" id="GO:0016971">
    <property type="term" value="F:flavin-dependent sulfhydryl oxidase activity"/>
    <property type="evidence" value="ECO:0007669"/>
    <property type="project" value="InterPro"/>
</dbReference>
<evidence type="ECO:0000259" key="8">
    <source>
        <dbReference type="PROSITE" id="PS51324"/>
    </source>
</evidence>
<keyword evidence="7" id="KW-0812">Transmembrane</keyword>
<evidence type="ECO:0000256" key="7">
    <source>
        <dbReference type="SAM" id="Phobius"/>
    </source>
</evidence>
<evidence type="ECO:0000256" key="6">
    <source>
        <dbReference type="ARBA" id="ARBA00023157"/>
    </source>
</evidence>
<keyword evidence="3" id="KW-0285">Flavoprotein</keyword>
<name>A0A6C0B9J9_9ZZZZ</name>
<dbReference type="InterPro" id="IPR017905">
    <property type="entry name" value="ERV/ALR_sulphydryl_oxidase"/>
</dbReference>
<dbReference type="EC" id="1.8.3.2" evidence="2"/>
<dbReference type="GO" id="GO:0005739">
    <property type="term" value="C:mitochondrion"/>
    <property type="evidence" value="ECO:0007669"/>
    <property type="project" value="TreeGrafter"/>
</dbReference>
<keyword evidence="7" id="KW-0472">Membrane</keyword>
<evidence type="ECO:0000256" key="4">
    <source>
        <dbReference type="ARBA" id="ARBA00022827"/>
    </source>
</evidence>
<keyword evidence="5" id="KW-0560">Oxidoreductase</keyword>
<feature type="domain" description="ERV/ALR sulfhydryl oxidase" evidence="8">
    <location>
        <begin position="1"/>
        <end position="105"/>
    </location>
</feature>
<proteinExistence type="predicted"/>
<accession>A0A6C0B9J9</accession>
<protein>
    <recommendedName>
        <fullName evidence="2">thiol oxidase</fullName>
        <ecNumber evidence="2">1.8.3.2</ecNumber>
    </recommendedName>
</protein>
<dbReference type="AlphaFoldDB" id="A0A6C0B9J9"/>
<dbReference type="PROSITE" id="PS51324">
    <property type="entry name" value="ERV_ALR"/>
    <property type="match status" value="1"/>
</dbReference>
<dbReference type="InterPro" id="IPR036774">
    <property type="entry name" value="ERV/ALR_sulphydryl_oxid_sf"/>
</dbReference>
<dbReference type="PANTHER" id="PTHR12645">
    <property type="entry name" value="ALR/ERV"/>
    <property type="match status" value="1"/>
</dbReference>
<reference evidence="9" key="1">
    <citation type="journal article" date="2020" name="Nature">
        <title>Giant virus diversity and host interactions through global metagenomics.</title>
        <authorList>
            <person name="Schulz F."/>
            <person name="Roux S."/>
            <person name="Paez-Espino D."/>
            <person name="Jungbluth S."/>
            <person name="Walsh D.A."/>
            <person name="Denef V.J."/>
            <person name="McMahon K.D."/>
            <person name="Konstantinidis K.T."/>
            <person name="Eloe-Fadrosh E.A."/>
            <person name="Kyrpides N.C."/>
            <person name="Woyke T."/>
        </authorList>
    </citation>
    <scope>NUCLEOTIDE SEQUENCE</scope>
    <source>
        <strain evidence="9">GVMAG-M-3300010158-55</strain>
    </source>
</reference>
<evidence type="ECO:0000256" key="5">
    <source>
        <dbReference type="ARBA" id="ARBA00023002"/>
    </source>
</evidence>
<evidence type="ECO:0000313" key="9">
    <source>
        <dbReference type="EMBL" id="QHS88178.1"/>
    </source>
</evidence>
<dbReference type="EMBL" id="MN739094">
    <property type="protein sequence ID" value="QHS88178.1"/>
    <property type="molecule type" value="Genomic_DNA"/>
</dbReference>
<evidence type="ECO:0000256" key="2">
    <source>
        <dbReference type="ARBA" id="ARBA00012512"/>
    </source>
</evidence>
<sequence length="141" mass="17243">MDATVWGPSYWFFLHNVAFNYPTHPTTIQKKIHYRLVHNFHEFLPSKSIANIFVKMLEKYPVTPYLDTQKDFIKWMHFIHTKINIRLDKPTISLQEHYDQFHEAYEPKPTRFKRFLKERYKIIYGIIILVLIQYAIYSVYQ</sequence>
<keyword evidence="4" id="KW-0274">FAD</keyword>
<dbReference type="InterPro" id="IPR039799">
    <property type="entry name" value="ALR/ERV"/>
</dbReference>
<organism evidence="9">
    <name type="scientific">viral metagenome</name>
    <dbReference type="NCBI Taxonomy" id="1070528"/>
    <lineage>
        <taxon>unclassified sequences</taxon>
        <taxon>metagenomes</taxon>
        <taxon>organismal metagenomes</taxon>
    </lineage>
</organism>